<feature type="compositionally biased region" description="Polar residues" evidence="1">
    <location>
        <begin position="241"/>
        <end position="255"/>
    </location>
</feature>
<dbReference type="OrthoDB" id="1933168at2759"/>
<dbReference type="Proteomes" id="UP000634136">
    <property type="component" value="Unassembled WGS sequence"/>
</dbReference>
<evidence type="ECO:0000256" key="2">
    <source>
        <dbReference type="SAM" id="Phobius"/>
    </source>
</evidence>
<dbReference type="PANTHER" id="PTHR33098:SF75">
    <property type="entry name" value="DUF4408 DOMAIN PROTEIN"/>
    <property type="match status" value="1"/>
</dbReference>
<evidence type="ECO:0000259" key="4">
    <source>
        <dbReference type="Pfam" id="PF14364"/>
    </source>
</evidence>
<evidence type="ECO:0000313" key="6">
    <source>
        <dbReference type="Proteomes" id="UP000634136"/>
    </source>
</evidence>
<dbReference type="Pfam" id="PF14364">
    <property type="entry name" value="DUF4408"/>
    <property type="match status" value="1"/>
</dbReference>
<dbReference type="InterPro" id="IPR008480">
    <property type="entry name" value="DUF761_pln"/>
</dbReference>
<evidence type="ECO:0000256" key="3">
    <source>
        <dbReference type="SAM" id="SignalP"/>
    </source>
</evidence>
<keyword evidence="2" id="KW-0472">Membrane</keyword>
<feature type="signal peptide" evidence="3">
    <location>
        <begin position="1"/>
        <end position="22"/>
    </location>
</feature>
<dbReference type="InterPro" id="IPR025520">
    <property type="entry name" value="DUF4408"/>
</dbReference>
<comment type="caution">
    <text evidence="5">The sequence shown here is derived from an EMBL/GenBank/DDBJ whole genome shotgun (WGS) entry which is preliminary data.</text>
</comment>
<dbReference type="PANTHER" id="PTHR33098">
    <property type="entry name" value="COTTON FIBER (DUF761)"/>
    <property type="match status" value="1"/>
</dbReference>
<accession>A0A834WGQ4</accession>
<keyword evidence="2" id="KW-1133">Transmembrane helix</keyword>
<feature type="domain" description="DUF4408" evidence="4">
    <location>
        <begin position="39"/>
        <end position="71"/>
    </location>
</feature>
<keyword evidence="3" id="KW-0732">Signal</keyword>
<evidence type="ECO:0000256" key="1">
    <source>
        <dbReference type="SAM" id="MobiDB-lite"/>
    </source>
</evidence>
<dbReference type="EMBL" id="JAAIUW010000007">
    <property type="protein sequence ID" value="KAF7822770.1"/>
    <property type="molecule type" value="Genomic_DNA"/>
</dbReference>
<gene>
    <name evidence="5" type="ORF">G2W53_020914</name>
</gene>
<protein>
    <recommendedName>
        <fullName evidence="4">DUF4408 domain-containing protein</fullName>
    </recommendedName>
</protein>
<proteinExistence type="predicted"/>
<keyword evidence="2" id="KW-0812">Transmembrane</keyword>
<feature type="region of interest" description="Disordered" evidence="1">
    <location>
        <begin position="225"/>
        <end position="292"/>
    </location>
</feature>
<feature type="transmembrane region" description="Helical" evidence="2">
    <location>
        <begin position="41"/>
        <end position="67"/>
    </location>
</feature>
<evidence type="ECO:0000313" key="5">
    <source>
        <dbReference type="EMBL" id="KAF7822770.1"/>
    </source>
</evidence>
<dbReference type="AlphaFoldDB" id="A0A834WGQ4"/>
<dbReference type="Pfam" id="PF05553">
    <property type="entry name" value="DUF761"/>
    <property type="match status" value="1"/>
</dbReference>
<sequence length="330" mass="36560">MASFLSLKLVLLSTGVLSMALALKLTVPVVSDFILNEGPSMWTFILTCLRPPYLFILMNGIIVTIVASSKLQHHKLDHQNLSTDDAVILPSVQSLATQPVKISGDLPTDYNNTVVQSLAPEPIAISGDVLTEANVREAKISKVNDKEVVNGSDEAGKSVLTSVQRKDSLDLSYSFQNENEKPLVSSRFGHRKAVKGSPEGGKAALRVTKAKRQETLESTWKTITEGRAMPLTRHLKKSDTWDSQQRRNAPLTDQNGAPPMKKSETFSERSKTGGENCSAGSGRLKKEASLSQDELNRRVEAFINKFNEEMRLQRQESLRQYQEMIRRGAH</sequence>
<feature type="compositionally biased region" description="Basic and acidic residues" evidence="1">
    <location>
        <begin position="261"/>
        <end position="272"/>
    </location>
</feature>
<keyword evidence="6" id="KW-1185">Reference proteome</keyword>
<feature type="chain" id="PRO_5032382955" description="DUF4408 domain-containing protein" evidence="3">
    <location>
        <begin position="23"/>
        <end position="330"/>
    </location>
</feature>
<name>A0A834WGQ4_9FABA</name>
<organism evidence="5 6">
    <name type="scientific">Senna tora</name>
    <dbReference type="NCBI Taxonomy" id="362788"/>
    <lineage>
        <taxon>Eukaryota</taxon>
        <taxon>Viridiplantae</taxon>
        <taxon>Streptophyta</taxon>
        <taxon>Embryophyta</taxon>
        <taxon>Tracheophyta</taxon>
        <taxon>Spermatophyta</taxon>
        <taxon>Magnoliopsida</taxon>
        <taxon>eudicotyledons</taxon>
        <taxon>Gunneridae</taxon>
        <taxon>Pentapetalae</taxon>
        <taxon>rosids</taxon>
        <taxon>fabids</taxon>
        <taxon>Fabales</taxon>
        <taxon>Fabaceae</taxon>
        <taxon>Caesalpinioideae</taxon>
        <taxon>Cassia clade</taxon>
        <taxon>Senna</taxon>
    </lineage>
</organism>
<reference evidence="5" key="1">
    <citation type="submission" date="2020-09" db="EMBL/GenBank/DDBJ databases">
        <title>Genome-Enabled Discovery of Anthraquinone Biosynthesis in Senna tora.</title>
        <authorList>
            <person name="Kang S.-H."/>
            <person name="Pandey R.P."/>
            <person name="Lee C.-M."/>
            <person name="Sim J.-S."/>
            <person name="Jeong J.-T."/>
            <person name="Choi B.-S."/>
            <person name="Jung M."/>
            <person name="Ginzburg D."/>
            <person name="Zhao K."/>
            <person name="Won S.Y."/>
            <person name="Oh T.-J."/>
            <person name="Yu Y."/>
            <person name="Kim N.-H."/>
            <person name="Lee O.R."/>
            <person name="Lee T.-H."/>
            <person name="Bashyal P."/>
            <person name="Kim T.-S."/>
            <person name="Lee W.-H."/>
            <person name="Kawkins C."/>
            <person name="Kim C.-K."/>
            <person name="Kim J.S."/>
            <person name="Ahn B.O."/>
            <person name="Rhee S.Y."/>
            <person name="Sohng J.K."/>
        </authorList>
    </citation>
    <scope>NUCLEOTIDE SEQUENCE</scope>
    <source>
        <tissue evidence="5">Leaf</tissue>
    </source>
</reference>